<keyword evidence="5" id="KW-1185">Reference proteome</keyword>
<keyword evidence="2" id="KW-0436">Ligase</keyword>
<dbReference type="SUPFAM" id="SSF56801">
    <property type="entry name" value="Acetyl-CoA synthetase-like"/>
    <property type="match status" value="1"/>
</dbReference>
<dbReference type="EMBL" id="FJUX01000105">
    <property type="protein sequence ID" value="CZT08555.1"/>
    <property type="molecule type" value="Genomic_DNA"/>
</dbReference>
<sequence length="281" mass="31037">MRVEGISALRSPAFNEVELMGTLRRLRKNNNHVISIEEETGKGDSEGVSSLTEADPRWPMNSETANLPNATLLGLLTFYLSNLPLPHISTFHEVKIQPGVVRTLVLPFVVGAEVVILPQFTMEGLVSTIERYKIAEVQVVPSITIRLVNNPIVQAYDLSCNKRIASSAAPINDFVKRAGREMNPTHELSKGPRIFLGYLDNPTITSSAFDSGRFSRTCDIESLNAKGCIVIHDSIKERLRVKGVQLAPDELEGLLQGDEMVEDLRCGGFRMIMLVKDPLPS</sequence>
<comment type="similarity">
    <text evidence="1">Belongs to the ATP-dependent AMP-binding enzyme family.</text>
</comment>
<dbReference type="Gene3D" id="3.40.50.980">
    <property type="match status" value="1"/>
</dbReference>
<evidence type="ECO:0000313" key="4">
    <source>
        <dbReference type="EMBL" id="CZT08555.1"/>
    </source>
</evidence>
<proteinExistence type="inferred from homology"/>
<dbReference type="GO" id="GO:0016405">
    <property type="term" value="F:CoA-ligase activity"/>
    <property type="evidence" value="ECO:0007669"/>
    <property type="project" value="TreeGrafter"/>
</dbReference>
<feature type="region of interest" description="Disordered" evidence="3">
    <location>
        <begin position="37"/>
        <end position="60"/>
    </location>
</feature>
<dbReference type="PANTHER" id="PTHR24096">
    <property type="entry name" value="LONG-CHAIN-FATTY-ACID--COA LIGASE"/>
    <property type="match status" value="1"/>
</dbReference>
<evidence type="ECO:0000256" key="1">
    <source>
        <dbReference type="ARBA" id="ARBA00006432"/>
    </source>
</evidence>
<evidence type="ECO:0000313" key="5">
    <source>
        <dbReference type="Proteomes" id="UP000178912"/>
    </source>
</evidence>
<dbReference type="Proteomes" id="UP000178912">
    <property type="component" value="Unassembled WGS sequence"/>
</dbReference>
<dbReference type="AlphaFoldDB" id="A0A1E1LDD1"/>
<dbReference type="OrthoDB" id="3535154at2759"/>
<accession>A0A1E1LDD1</accession>
<reference evidence="5" key="1">
    <citation type="submission" date="2016-03" db="EMBL/GenBank/DDBJ databases">
        <authorList>
            <person name="Guldener U."/>
        </authorList>
    </citation>
    <scope>NUCLEOTIDE SEQUENCE [LARGE SCALE GENOMIC DNA]</scope>
    <source>
        <strain evidence="5">04CH-RAC-A.6.1</strain>
    </source>
</reference>
<dbReference type="Gene3D" id="2.30.38.10">
    <property type="entry name" value="Luciferase, Domain 3"/>
    <property type="match status" value="1"/>
</dbReference>
<evidence type="ECO:0000256" key="3">
    <source>
        <dbReference type="SAM" id="MobiDB-lite"/>
    </source>
</evidence>
<gene>
    <name evidence="4" type="ORF">RAG0_13577</name>
</gene>
<protein>
    <submittedName>
        <fullName evidence="4">Uncharacterized protein</fullName>
    </submittedName>
</protein>
<organism evidence="4 5">
    <name type="scientific">Rhynchosporium agropyri</name>
    <dbReference type="NCBI Taxonomy" id="914238"/>
    <lineage>
        <taxon>Eukaryota</taxon>
        <taxon>Fungi</taxon>
        <taxon>Dikarya</taxon>
        <taxon>Ascomycota</taxon>
        <taxon>Pezizomycotina</taxon>
        <taxon>Leotiomycetes</taxon>
        <taxon>Helotiales</taxon>
        <taxon>Ploettnerulaceae</taxon>
        <taxon>Rhynchosporium</taxon>
    </lineage>
</organism>
<evidence type="ECO:0000256" key="2">
    <source>
        <dbReference type="ARBA" id="ARBA00022598"/>
    </source>
</evidence>
<name>A0A1E1LDD1_9HELO</name>
<dbReference type="PANTHER" id="PTHR24096:SF149">
    <property type="entry name" value="AMP-BINDING DOMAIN-CONTAINING PROTEIN-RELATED"/>
    <property type="match status" value="1"/>
</dbReference>